<dbReference type="EMBL" id="MHRJ01000014">
    <property type="protein sequence ID" value="OHA23160.1"/>
    <property type="molecule type" value="Genomic_DNA"/>
</dbReference>
<dbReference type="AlphaFoldDB" id="A0A1G2MGX8"/>
<name>A0A1G2MGX8_9BACT</name>
<evidence type="ECO:0000313" key="2">
    <source>
        <dbReference type="Proteomes" id="UP000176493"/>
    </source>
</evidence>
<gene>
    <name evidence="1" type="ORF">A2W52_04610</name>
</gene>
<dbReference type="Proteomes" id="UP000176493">
    <property type="component" value="Unassembled WGS sequence"/>
</dbReference>
<protein>
    <recommendedName>
        <fullName evidence="3">Transglycosylase SLT domain-containing protein</fullName>
    </recommendedName>
</protein>
<evidence type="ECO:0000313" key="1">
    <source>
        <dbReference type="EMBL" id="OHA23160.1"/>
    </source>
</evidence>
<proteinExistence type="predicted"/>
<reference evidence="1 2" key="1">
    <citation type="journal article" date="2016" name="Nat. Commun.">
        <title>Thousands of microbial genomes shed light on interconnected biogeochemical processes in an aquifer system.</title>
        <authorList>
            <person name="Anantharaman K."/>
            <person name="Brown C.T."/>
            <person name="Hug L.A."/>
            <person name="Sharon I."/>
            <person name="Castelle C.J."/>
            <person name="Probst A.J."/>
            <person name="Thomas B.C."/>
            <person name="Singh A."/>
            <person name="Wilkins M.J."/>
            <person name="Karaoz U."/>
            <person name="Brodie E.L."/>
            <person name="Williams K.H."/>
            <person name="Hubbard S.S."/>
            <person name="Banfield J.F."/>
        </authorList>
    </citation>
    <scope>NUCLEOTIDE SEQUENCE [LARGE SCALE GENOMIC DNA]</scope>
</reference>
<comment type="caution">
    <text evidence="1">The sequence shown here is derived from an EMBL/GenBank/DDBJ whole genome shotgun (WGS) entry which is preliminary data.</text>
</comment>
<accession>A0A1G2MGX8</accession>
<dbReference type="SUPFAM" id="SSF53955">
    <property type="entry name" value="Lysozyme-like"/>
    <property type="match status" value="1"/>
</dbReference>
<evidence type="ECO:0008006" key="3">
    <source>
        <dbReference type="Google" id="ProtNLM"/>
    </source>
</evidence>
<sequence length="161" mass="17956">MPAIMTIELLTTATFLLSTFYGASAPAKTDANFEMPPSEARQTVLADRPLTLEQYVREYFRDTPILAEIAQCESRFRHLGKGGVVLRGKMTVEDLGVMQINEFYHEDTAKTLGLDLHTLDGNLAYAKWLYTKEGLTPWLSSSKCWKKSEHLAAVKAPATAN</sequence>
<dbReference type="InterPro" id="IPR023346">
    <property type="entry name" value="Lysozyme-like_dom_sf"/>
</dbReference>
<organism evidence="1 2">
    <name type="scientific">Candidatus Taylorbacteria bacterium RIFCSPHIGHO2_02_49_25</name>
    <dbReference type="NCBI Taxonomy" id="1802305"/>
    <lineage>
        <taxon>Bacteria</taxon>
        <taxon>Candidatus Tayloriibacteriota</taxon>
    </lineage>
</organism>